<dbReference type="Proteomes" id="UP000078541">
    <property type="component" value="Unassembled WGS sequence"/>
</dbReference>
<accession>A0A151K1C5</accession>
<dbReference type="AlphaFoldDB" id="A0A151K1C5"/>
<reference evidence="1 2" key="1">
    <citation type="submission" date="2016-03" db="EMBL/GenBank/DDBJ databases">
        <title>Trachymyrmex septentrionalis WGS genome.</title>
        <authorList>
            <person name="Nygaard S."/>
            <person name="Hu H."/>
            <person name="Boomsma J."/>
            <person name="Zhang G."/>
        </authorList>
    </citation>
    <scope>NUCLEOTIDE SEQUENCE [LARGE SCALE GENOMIC DNA]</scope>
    <source>
        <strain evidence="1">Tsep2-gDNA-1</strain>
        <tissue evidence="1">Whole body</tissue>
    </source>
</reference>
<gene>
    <name evidence="1" type="ORF">ALC56_01376</name>
</gene>
<dbReference type="EMBL" id="KQ981253">
    <property type="protein sequence ID" value="KYN44193.1"/>
    <property type="molecule type" value="Genomic_DNA"/>
</dbReference>
<evidence type="ECO:0000313" key="2">
    <source>
        <dbReference type="Proteomes" id="UP000078541"/>
    </source>
</evidence>
<evidence type="ECO:0000313" key="1">
    <source>
        <dbReference type="EMBL" id="KYN44193.1"/>
    </source>
</evidence>
<name>A0A151K1C5_9HYME</name>
<dbReference type="STRING" id="34720.A0A151K1C5"/>
<keyword evidence="2" id="KW-1185">Reference proteome</keyword>
<sequence length="109" mass="11942">MGHIATKCPKSKRGRGGACFNDFLVNCKLDTLLDTDSPVSFMKDMFVPPSLISPITLDNTRYYGLNNSELEAKGYVVIKMALNDSEPKQVMLPAGSMKSSVVIGRDILK</sequence>
<protein>
    <submittedName>
        <fullName evidence="1">Uncharacterized protein</fullName>
    </submittedName>
</protein>
<proteinExistence type="predicted"/>
<organism evidence="1 2">
    <name type="scientific">Trachymyrmex septentrionalis</name>
    <dbReference type="NCBI Taxonomy" id="34720"/>
    <lineage>
        <taxon>Eukaryota</taxon>
        <taxon>Metazoa</taxon>
        <taxon>Ecdysozoa</taxon>
        <taxon>Arthropoda</taxon>
        <taxon>Hexapoda</taxon>
        <taxon>Insecta</taxon>
        <taxon>Pterygota</taxon>
        <taxon>Neoptera</taxon>
        <taxon>Endopterygota</taxon>
        <taxon>Hymenoptera</taxon>
        <taxon>Apocrita</taxon>
        <taxon>Aculeata</taxon>
        <taxon>Formicoidea</taxon>
        <taxon>Formicidae</taxon>
        <taxon>Myrmicinae</taxon>
        <taxon>Trachymyrmex</taxon>
    </lineage>
</organism>